<evidence type="ECO:0000313" key="2">
    <source>
        <dbReference type="Proteomes" id="UP000011668"/>
    </source>
</evidence>
<dbReference type="AlphaFoldDB" id="L8WMU8"/>
<dbReference type="Proteomes" id="UP000011668">
    <property type="component" value="Unassembled WGS sequence"/>
</dbReference>
<protein>
    <submittedName>
        <fullName evidence="1">Uncharacterized protein</fullName>
    </submittedName>
</protein>
<proteinExistence type="predicted"/>
<gene>
    <name evidence="1" type="ORF">AG1IA_07863</name>
</gene>
<dbReference type="HOGENOM" id="CLU_554523_0_0_1"/>
<sequence>MLGSLSIFEFVKMSPPEGKWVQVPWNVANELLSITRCCMSGTPEWNFIPGRLDLFRPRINLPRELSTWALGYTAQRNVSLYIEFEAEAPHELAPPISYQKRARNVRTLDSNILFGNNPRGCRSIPSIFGHLGRARCDNVDTSGPSRWRSIRIHSHVKLIITQPTSLKAAHLVFVVDYATHCLGAPTSANQNSIGRNTLCRQRQVGCNATSARPAWVGAGTCGWKTYAEHITLVNARFSSPWNGLNARGGVYPSWCMVDPLDSFVNLDSESFNKSMRRGARELYKKDQRAQLRSVVTYNTSSGSSCTQIYAHISNPPNFAPQLINVHGTALIGHTHTPAAVQKVHVQLDFIKHVLIRHRSIKFLPQPRLEANTSRRVSCRLDKPLMVAEKMRGQDIACSSRRRCIFGNRMDRQDSSKVFYFGSRQRERRICGRRGGGPRGRRGGRDDLSAAVRDGEVRVGRASGENHVTRQMMYGPVPIQPTSSITQSPPDWG</sequence>
<reference evidence="1 2" key="1">
    <citation type="journal article" date="2013" name="Nat. Commun.">
        <title>The evolution and pathogenic mechanisms of the rice sheath blight pathogen.</title>
        <authorList>
            <person name="Zheng A."/>
            <person name="Lin R."/>
            <person name="Xu L."/>
            <person name="Qin P."/>
            <person name="Tang C."/>
            <person name="Ai P."/>
            <person name="Zhang D."/>
            <person name="Liu Y."/>
            <person name="Sun Z."/>
            <person name="Feng H."/>
            <person name="Wang Y."/>
            <person name="Chen Y."/>
            <person name="Liang X."/>
            <person name="Fu R."/>
            <person name="Li Q."/>
            <person name="Zhang J."/>
            <person name="Yu X."/>
            <person name="Xie Z."/>
            <person name="Ding L."/>
            <person name="Guan P."/>
            <person name="Tang J."/>
            <person name="Liang Y."/>
            <person name="Wang S."/>
            <person name="Deng Q."/>
            <person name="Li S."/>
            <person name="Zhu J."/>
            <person name="Wang L."/>
            <person name="Liu H."/>
            <person name="Li P."/>
        </authorList>
    </citation>
    <scope>NUCLEOTIDE SEQUENCE [LARGE SCALE GENOMIC DNA]</scope>
    <source>
        <strain evidence="2">AG-1 IA</strain>
    </source>
</reference>
<dbReference type="EMBL" id="AFRT01002258">
    <property type="protein sequence ID" value="ELU38108.1"/>
    <property type="molecule type" value="Genomic_DNA"/>
</dbReference>
<keyword evidence="2" id="KW-1185">Reference proteome</keyword>
<accession>L8WMU8</accession>
<comment type="caution">
    <text evidence="1">The sequence shown here is derived from an EMBL/GenBank/DDBJ whole genome shotgun (WGS) entry which is preliminary data.</text>
</comment>
<evidence type="ECO:0000313" key="1">
    <source>
        <dbReference type="EMBL" id="ELU38108.1"/>
    </source>
</evidence>
<name>L8WMU8_THACA</name>
<organism evidence="1 2">
    <name type="scientific">Thanatephorus cucumeris (strain AG1-IA)</name>
    <name type="common">Rice sheath blight fungus</name>
    <name type="synonym">Rhizoctonia solani</name>
    <dbReference type="NCBI Taxonomy" id="983506"/>
    <lineage>
        <taxon>Eukaryota</taxon>
        <taxon>Fungi</taxon>
        <taxon>Dikarya</taxon>
        <taxon>Basidiomycota</taxon>
        <taxon>Agaricomycotina</taxon>
        <taxon>Agaricomycetes</taxon>
        <taxon>Cantharellales</taxon>
        <taxon>Ceratobasidiaceae</taxon>
        <taxon>Rhizoctonia</taxon>
        <taxon>Rhizoctonia solani AG-1</taxon>
    </lineage>
</organism>